<feature type="non-terminal residue" evidence="9">
    <location>
        <position position="644"/>
    </location>
</feature>
<feature type="transmembrane region" description="Helical" evidence="7">
    <location>
        <begin position="94"/>
        <end position="112"/>
    </location>
</feature>
<proteinExistence type="predicted"/>
<evidence type="ECO:0000313" key="10">
    <source>
        <dbReference type="Proteomes" id="UP000824001"/>
    </source>
</evidence>
<reference evidence="9" key="1">
    <citation type="submission" date="2020-10" db="EMBL/GenBank/DDBJ databases">
        <authorList>
            <person name="Gilroy R."/>
        </authorList>
    </citation>
    <scope>NUCLEOTIDE SEQUENCE</scope>
    <source>
        <strain evidence="9">ChiHjej10B9-9673</strain>
    </source>
</reference>
<feature type="domain" description="Sulfatase N-terminal" evidence="8">
    <location>
        <begin position="289"/>
        <end position="584"/>
    </location>
</feature>
<evidence type="ECO:0000256" key="4">
    <source>
        <dbReference type="ARBA" id="ARBA00022692"/>
    </source>
</evidence>
<comment type="pathway">
    <text evidence="2">Cell wall biogenesis; lipoteichoic acid biosynthesis.</text>
</comment>
<dbReference type="PANTHER" id="PTHR47371:SF3">
    <property type="entry name" value="PHOSPHOGLYCEROL TRANSFERASE I"/>
    <property type="match status" value="1"/>
</dbReference>
<accession>A0A9D1FD25</accession>
<evidence type="ECO:0000256" key="7">
    <source>
        <dbReference type="SAM" id="Phobius"/>
    </source>
</evidence>
<keyword evidence="4 7" id="KW-0812">Transmembrane</keyword>
<dbReference type="InterPro" id="IPR050448">
    <property type="entry name" value="OpgB/LTA_synthase_biosynth"/>
</dbReference>
<feature type="transmembrane region" description="Helical" evidence="7">
    <location>
        <begin position="166"/>
        <end position="188"/>
    </location>
</feature>
<name>A0A9D1FD25_9FIRM</name>
<dbReference type="Pfam" id="PF00884">
    <property type="entry name" value="Sulfatase"/>
    <property type="match status" value="1"/>
</dbReference>
<keyword evidence="5 7" id="KW-1133">Transmembrane helix</keyword>
<dbReference type="Proteomes" id="UP000824001">
    <property type="component" value="Unassembled WGS sequence"/>
</dbReference>
<dbReference type="SUPFAM" id="SSF53649">
    <property type="entry name" value="Alkaline phosphatase-like"/>
    <property type="match status" value="1"/>
</dbReference>
<dbReference type="CDD" id="cd16015">
    <property type="entry name" value="LTA_synthase"/>
    <property type="match status" value="1"/>
</dbReference>
<dbReference type="InterPro" id="IPR017850">
    <property type="entry name" value="Alkaline_phosphatase_core_sf"/>
</dbReference>
<evidence type="ECO:0000313" key="9">
    <source>
        <dbReference type="EMBL" id="HIS66673.1"/>
    </source>
</evidence>
<dbReference type="PROSITE" id="PS51257">
    <property type="entry name" value="PROKAR_LIPOPROTEIN"/>
    <property type="match status" value="1"/>
</dbReference>
<dbReference type="GO" id="GO:0005886">
    <property type="term" value="C:plasma membrane"/>
    <property type="evidence" value="ECO:0007669"/>
    <property type="project" value="UniProtKB-SubCell"/>
</dbReference>
<feature type="transmembrane region" description="Helical" evidence="7">
    <location>
        <begin position="7"/>
        <end position="26"/>
    </location>
</feature>
<feature type="transmembrane region" description="Helical" evidence="7">
    <location>
        <begin position="200"/>
        <end position="223"/>
    </location>
</feature>
<gene>
    <name evidence="9" type="ORF">IAC18_03820</name>
</gene>
<dbReference type="PANTHER" id="PTHR47371">
    <property type="entry name" value="LIPOTEICHOIC ACID SYNTHASE"/>
    <property type="match status" value="1"/>
</dbReference>
<evidence type="ECO:0000256" key="3">
    <source>
        <dbReference type="ARBA" id="ARBA00022475"/>
    </source>
</evidence>
<dbReference type="AlphaFoldDB" id="A0A9D1FD25"/>
<feature type="transmembrane region" description="Helical" evidence="7">
    <location>
        <begin position="55"/>
        <end position="74"/>
    </location>
</feature>
<evidence type="ECO:0000256" key="2">
    <source>
        <dbReference type="ARBA" id="ARBA00004936"/>
    </source>
</evidence>
<reference evidence="9" key="2">
    <citation type="journal article" date="2021" name="PeerJ">
        <title>Extensive microbial diversity within the chicken gut microbiome revealed by metagenomics and culture.</title>
        <authorList>
            <person name="Gilroy R."/>
            <person name="Ravi A."/>
            <person name="Getino M."/>
            <person name="Pursley I."/>
            <person name="Horton D.L."/>
            <person name="Alikhan N.F."/>
            <person name="Baker D."/>
            <person name="Gharbi K."/>
            <person name="Hall N."/>
            <person name="Watson M."/>
            <person name="Adriaenssens E.M."/>
            <person name="Foster-Nyarko E."/>
            <person name="Jarju S."/>
            <person name="Secka A."/>
            <person name="Antonio M."/>
            <person name="Oren A."/>
            <person name="Chaudhuri R.R."/>
            <person name="La Ragione R."/>
            <person name="Hildebrand F."/>
            <person name="Pallen M.J."/>
        </authorList>
    </citation>
    <scope>NUCLEOTIDE SEQUENCE</scope>
    <source>
        <strain evidence="9">ChiHjej10B9-9673</strain>
    </source>
</reference>
<feature type="transmembrane region" description="Helical" evidence="7">
    <location>
        <begin position="32"/>
        <end position="48"/>
    </location>
</feature>
<protein>
    <submittedName>
        <fullName evidence="9">LTA synthase family protein</fullName>
    </submittedName>
</protein>
<sequence length="644" mass="71202">MEKQRTIYPASAAGMICAGCACALMASGGMGPADGLVTAAAMAAALGLERLARRYLPALAWLGEALFCGIGWYAATQLLSLGEFGWTSAAEGPLHELGALWVAAACALLYALGGARFAALGTGAAAAAFGAVNYALIQFRGRQFMLIDLGSLRTALNVSGSYELELTAAFALGLIFALAFGLWTWRLFPGGKMGRVSRLVSRALPLAGAVIYAYLCLHTGLMYRNGIYMNWNDNEFRASSVMYFIATASTLDIEEPEGYGDEALDAISLRLIENAAERDALAGPAGERPDILVVMSESFSDSRELGGFETDESFLDFFDAFADESIHGHVYSSVIGGNTANSEYEFLTGDTMAFLPSGSVAYQTYINYPTGSLVSTLKAQGYSALSFHPYWKSGWNRTAVYERFGFDDSVWLDDYTGYDRLRGYPTDEWNYERLIELYEAADEARAPGEGLFIFNITMQNHGGYTSKNVESEVHVSGHEGEFPVTEQYLTLIRLTDAETREFIDYLRALEREVVVIFFGDHQPKLEKGFYDLVYGHDSGELQLSEFERQYITPFYIWSNKGLEARDEGYTSINYLSQLLLETVGLRNTPYGYFLSELQSSWPAINAYGAMDASGRWHYLSDEAVKDDELLRAYRILQYNRLFDP</sequence>
<evidence type="ECO:0000256" key="6">
    <source>
        <dbReference type="ARBA" id="ARBA00023136"/>
    </source>
</evidence>
<keyword evidence="6 7" id="KW-0472">Membrane</keyword>
<dbReference type="InterPro" id="IPR000917">
    <property type="entry name" value="Sulfatase_N"/>
</dbReference>
<evidence type="ECO:0000259" key="8">
    <source>
        <dbReference type="Pfam" id="PF00884"/>
    </source>
</evidence>
<keyword evidence="3" id="KW-1003">Cell membrane</keyword>
<comment type="caution">
    <text evidence="9">The sequence shown here is derived from an EMBL/GenBank/DDBJ whole genome shotgun (WGS) entry which is preliminary data.</text>
</comment>
<dbReference type="Gene3D" id="3.40.720.10">
    <property type="entry name" value="Alkaline Phosphatase, subunit A"/>
    <property type="match status" value="1"/>
</dbReference>
<feature type="transmembrane region" description="Helical" evidence="7">
    <location>
        <begin position="117"/>
        <end position="137"/>
    </location>
</feature>
<dbReference type="EMBL" id="DVJK01000108">
    <property type="protein sequence ID" value="HIS66673.1"/>
    <property type="molecule type" value="Genomic_DNA"/>
</dbReference>
<comment type="subcellular location">
    <subcellularLocation>
        <location evidence="1">Cell membrane</location>
        <topology evidence="1">Multi-pass membrane protein</topology>
    </subcellularLocation>
</comment>
<organism evidence="9 10">
    <name type="scientific">Candidatus Scatomorpha merdipullorum</name>
    <dbReference type="NCBI Taxonomy" id="2840927"/>
    <lineage>
        <taxon>Bacteria</taxon>
        <taxon>Bacillati</taxon>
        <taxon>Bacillota</taxon>
        <taxon>Clostridia</taxon>
        <taxon>Eubacteriales</taxon>
        <taxon>Candidatus Scatomorpha</taxon>
    </lineage>
</organism>
<evidence type="ECO:0000256" key="5">
    <source>
        <dbReference type="ARBA" id="ARBA00022989"/>
    </source>
</evidence>
<evidence type="ECO:0000256" key="1">
    <source>
        <dbReference type="ARBA" id="ARBA00004651"/>
    </source>
</evidence>